<reference evidence="9" key="1">
    <citation type="journal article" date="2019" name="Int. J. Syst. Evol. Microbiol.">
        <title>The Global Catalogue of Microorganisms (GCM) 10K type strain sequencing project: providing services to taxonomists for standard genome sequencing and annotation.</title>
        <authorList>
            <consortium name="The Broad Institute Genomics Platform"/>
            <consortium name="The Broad Institute Genome Sequencing Center for Infectious Disease"/>
            <person name="Wu L."/>
            <person name="Ma J."/>
        </authorList>
    </citation>
    <scope>NUCLEOTIDE SEQUENCE [LARGE SCALE GENOMIC DNA]</scope>
    <source>
        <strain evidence="9">CGMCC 1.18439</strain>
    </source>
</reference>
<dbReference type="Pfam" id="PF00291">
    <property type="entry name" value="PALP"/>
    <property type="match status" value="1"/>
</dbReference>
<dbReference type="CDD" id="cd01561">
    <property type="entry name" value="CBS_like"/>
    <property type="match status" value="1"/>
</dbReference>
<dbReference type="Gene3D" id="3.40.50.1100">
    <property type="match status" value="2"/>
</dbReference>
<evidence type="ECO:0000259" key="7">
    <source>
        <dbReference type="Pfam" id="PF00291"/>
    </source>
</evidence>
<keyword evidence="5" id="KW-0663">Pyridoxal phosphate</keyword>
<dbReference type="InterPro" id="IPR036052">
    <property type="entry name" value="TrpB-like_PALP_sf"/>
</dbReference>
<dbReference type="EMBL" id="BNAL01000002">
    <property type="protein sequence ID" value="GHF93781.1"/>
    <property type="molecule type" value="Genomic_DNA"/>
</dbReference>
<evidence type="ECO:0000256" key="1">
    <source>
        <dbReference type="ARBA" id="ARBA00001933"/>
    </source>
</evidence>
<evidence type="ECO:0000256" key="2">
    <source>
        <dbReference type="ARBA" id="ARBA00007103"/>
    </source>
</evidence>
<comment type="cofactor">
    <cofactor evidence="1">
        <name>pyridoxal 5'-phosphate</name>
        <dbReference type="ChEBI" id="CHEBI:597326"/>
    </cofactor>
</comment>
<comment type="similarity">
    <text evidence="2">Belongs to the cysteine synthase/cystathionine beta-synthase family.</text>
</comment>
<dbReference type="InterPro" id="IPR001926">
    <property type="entry name" value="TrpB-like_PALP"/>
</dbReference>
<evidence type="ECO:0000256" key="3">
    <source>
        <dbReference type="ARBA" id="ARBA00022605"/>
    </source>
</evidence>
<gene>
    <name evidence="8" type="primary">cysM</name>
    <name evidence="8" type="ORF">GCM10017783_02120</name>
</gene>
<dbReference type="PROSITE" id="PS00901">
    <property type="entry name" value="CYS_SYNTHASE"/>
    <property type="match status" value="1"/>
</dbReference>
<dbReference type="PANTHER" id="PTHR10314">
    <property type="entry name" value="CYSTATHIONINE BETA-SYNTHASE"/>
    <property type="match status" value="1"/>
</dbReference>
<keyword evidence="6" id="KW-0198">Cysteine biosynthesis</keyword>
<evidence type="ECO:0000313" key="9">
    <source>
        <dbReference type="Proteomes" id="UP000632154"/>
    </source>
</evidence>
<comment type="caution">
    <text evidence="8">The sequence shown here is derived from an EMBL/GenBank/DDBJ whole genome shotgun (WGS) entry which is preliminary data.</text>
</comment>
<dbReference type="InterPro" id="IPR005856">
    <property type="entry name" value="Cys_synth"/>
</dbReference>
<organism evidence="8 9">
    <name type="scientific">Deinococcus piscis</name>
    <dbReference type="NCBI Taxonomy" id="394230"/>
    <lineage>
        <taxon>Bacteria</taxon>
        <taxon>Thermotogati</taxon>
        <taxon>Deinococcota</taxon>
        <taxon>Deinococci</taxon>
        <taxon>Deinococcales</taxon>
        <taxon>Deinococcaceae</taxon>
        <taxon>Deinococcus</taxon>
    </lineage>
</organism>
<dbReference type="Proteomes" id="UP000632154">
    <property type="component" value="Unassembled WGS sequence"/>
</dbReference>
<accession>A0ABQ3K058</accession>
<dbReference type="NCBIfam" id="NF008735">
    <property type="entry name" value="PRK11761.1"/>
    <property type="match status" value="1"/>
</dbReference>
<keyword evidence="4" id="KW-0808">Transferase</keyword>
<evidence type="ECO:0000256" key="4">
    <source>
        <dbReference type="ARBA" id="ARBA00022679"/>
    </source>
</evidence>
<sequence length="304" mass="32406">MTAQAPALFSSALDLIGNTPLVQLHSLSTELVQVYGKLEGQNPGGSVKDRAARAMIEGLLERGELRPGMHLIEATSGNTGIALAMLARLHGLDIELVMPENATAERVQTMRAYGATVTLTPAAGGMEAAIDHMHAEVTAGRAQMLNQFGNPDNPRAHYETTGPEIWRDTAGQVTHFVSSMGTTGTIMGVSRYLKEQLESVQIVGVQPTEGASIPGIRRWPEAYLPANYEPERVDRVIDVSEADARAMTRALARDEAIFAGMSSGGAAHAAAQLARELTAAGERGLIVTIVCDRGDRYLSSDLFA</sequence>
<name>A0ABQ3K058_9DEIO</name>
<protein>
    <submittedName>
        <fullName evidence="8">Cysteine synthase B</fullName>
    </submittedName>
</protein>
<evidence type="ECO:0000256" key="6">
    <source>
        <dbReference type="ARBA" id="ARBA00023192"/>
    </source>
</evidence>
<dbReference type="InterPro" id="IPR001216">
    <property type="entry name" value="P-phosphate_BS"/>
</dbReference>
<dbReference type="InterPro" id="IPR050214">
    <property type="entry name" value="Cys_Synth/Cystath_Beta-Synth"/>
</dbReference>
<evidence type="ECO:0000256" key="5">
    <source>
        <dbReference type="ARBA" id="ARBA00022898"/>
    </source>
</evidence>
<dbReference type="RefSeq" id="WP_189641820.1">
    <property type="nucleotide sequence ID" value="NZ_BNAL01000002.1"/>
</dbReference>
<keyword evidence="9" id="KW-1185">Reference proteome</keyword>
<proteinExistence type="inferred from homology"/>
<dbReference type="NCBIfam" id="TIGR01136">
    <property type="entry name" value="cysKM"/>
    <property type="match status" value="1"/>
</dbReference>
<dbReference type="SUPFAM" id="SSF53686">
    <property type="entry name" value="Tryptophan synthase beta subunit-like PLP-dependent enzymes"/>
    <property type="match status" value="1"/>
</dbReference>
<feature type="domain" description="Tryptophan synthase beta chain-like PALP" evidence="7">
    <location>
        <begin position="14"/>
        <end position="292"/>
    </location>
</feature>
<keyword evidence="3" id="KW-0028">Amino-acid biosynthesis</keyword>
<evidence type="ECO:0000313" key="8">
    <source>
        <dbReference type="EMBL" id="GHF93781.1"/>
    </source>
</evidence>